<gene>
    <name evidence="1" type="ORF">RHMOL_Rhmol02G0093200</name>
</gene>
<evidence type="ECO:0000313" key="1">
    <source>
        <dbReference type="EMBL" id="KAI8567076.1"/>
    </source>
</evidence>
<protein>
    <submittedName>
        <fullName evidence="1">Uncharacterized protein</fullName>
    </submittedName>
</protein>
<comment type="caution">
    <text evidence="1">The sequence shown here is derived from an EMBL/GenBank/DDBJ whole genome shotgun (WGS) entry which is preliminary data.</text>
</comment>
<sequence>MFFPNGSRDLMLEPLTKSEALGFMEEEGFGEYFQCVKISSGKQGCAPNCKRSIGEKPEKERRMQWLPRRIGGCCQRVEDHKHSVTGSSSKLHYIFNEWQAAKS</sequence>
<dbReference type="EMBL" id="CM046389">
    <property type="protein sequence ID" value="KAI8567076.1"/>
    <property type="molecule type" value="Genomic_DNA"/>
</dbReference>
<accession>A0ACC0PPJ0</accession>
<organism evidence="1 2">
    <name type="scientific">Rhododendron molle</name>
    <name type="common">Chinese azalea</name>
    <name type="synonym">Azalea mollis</name>
    <dbReference type="NCBI Taxonomy" id="49168"/>
    <lineage>
        <taxon>Eukaryota</taxon>
        <taxon>Viridiplantae</taxon>
        <taxon>Streptophyta</taxon>
        <taxon>Embryophyta</taxon>
        <taxon>Tracheophyta</taxon>
        <taxon>Spermatophyta</taxon>
        <taxon>Magnoliopsida</taxon>
        <taxon>eudicotyledons</taxon>
        <taxon>Gunneridae</taxon>
        <taxon>Pentapetalae</taxon>
        <taxon>asterids</taxon>
        <taxon>Ericales</taxon>
        <taxon>Ericaceae</taxon>
        <taxon>Ericoideae</taxon>
        <taxon>Rhodoreae</taxon>
        <taxon>Rhododendron</taxon>
    </lineage>
</organism>
<reference evidence="1" key="1">
    <citation type="submission" date="2022-02" db="EMBL/GenBank/DDBJ databases">
        <title>Plant Genome Project.</title>
        <authorList>
            <person name="Zhang R.-G."/>
        </authorList>
    </citation>
    <scope>NUCLEOTIDE SEQUENCE</scope>
    <source>
        <strain evidence="1">AT1</strain>
    </source>
</reference>
<keyword evidence="2" id="KW-1185">Reference proteome</keyword>
<dbReference type="Proteomes" id="UP001062846">
    <property type="component" value="Chromosome 2"/>
</dbReference>
<evidence type="ECO:0000313" key="2">
    <source>
        <dbReference type="Proteomes" id="UP001062846"/>
    </source>
</evidence>
<proteinExistence type="predicted"/>
<name>A0ACC0PPJ0_RHOML</name>